<evidence type="ECO:0000256" key="3">
    <source>
        <dbReference type="ARBA" id="ARBA00022475"/>
    </source>
</evidence>
<feature type="domain" description="Acyltransferase 3" evidence="9">
    <location>
        <begin position="26"/>
        <end position="377"/>
    </location>
</feature>
<feature type="transmembrane region" description="Helical" evidence="8">
    <location>
        <begin position="230"/>
        <end position="252"/>
    </location>
</feature>
<dbReference type="PANTHER" id="PTHR40074:SF2">
    <property type="entry name" value="O-ACETYLTRANSFERASE WECH"/>
    <property type="match status" value="1"/>
</dbReference>
<evidence type="ECO:0000313" key="10">
    <source>
        <dbReference type="EMBL" id="MBD2867267.1"/>
    </source>
</evidence>
<feature type="transmembrane region" description="Helical" evidence="8">
    <location>
        <begin position="104"/>
        <end position="127"/>
    </location>
</feature>
<evidence type="ECO:0000256" key="2">
    <source>
        <dbReference type="ARBA" id="ARBA00007400"/>
    </source>
</evidence>
<evidence type="ECO:0000256" key="8">
    <source>
        <dbReference type="SAM" id="Phobius"/>
    </source>
</evidence>
<keyword evidence="4 8" id="KW-0812">Transmembrane</keyword>
<dbReference type="InterPro" id="IPR002656">
    <property type="entry name" value="Acyl_transf_3_dom"/>
</dbReference>
<keyword evidence="6 8" id="KW-0472">Membrane</keyword>
<dbReference type="GO" id="GO:0005886">
    <property type="term" value="C:plasma membrane"/>
    <property type="evidence" value="ECO:0007669"/>
    <property type="project" value="UniProtKB-SubCell"/>
</dbReference>
<feature type="region of interest" description="Disordered" evidence="7">
    <location>
        <begin position="398"/>
        <end position="423"/>
    </location>
</feature>
<comment type="caution">
    <text evidence="10">The sequence shown here is derived from an EMBL/GenBank/DDBJ whole genome shotgun (WGS) entry which is preliminary data.</text>
</comment>
<feature type="transmembrane region" description="Helical" evidence="8">
    <location>
        <begin position="259"/>
        <end position="276"/>
    </location>
</feature>
<feature type="transmembrane region" description="Helical" evidence="8">
    <location>
        <begin position="61"/>
        <end position="84"/>
    </location>
</feature>
<sequence length="423" mass="47862">MINPQEGNGRKASEPDIRRKKERIEEVTLLRAFAFLAITLQHCIAEYIYRPDIMQADSIMLAMLFHFTRFGTPTFVFLSGLILFYNYSGKLDYRSFIRKRFGDIFVPFLCWTFVYWIAVEGVIGSKLMQPSAWPNIFLQLVKPTNGYHLWFIVMIFQFYLLFPLFSKAVASFRKRLPLHSEGGAFRMALWASVALCLTYGALLWLSYYKMPGWAASADGFWAGLITYRSYYFVMYVFYFLIGGVCAFGLARFRAFAADAMGWTTFVFIGAYIWLGYDVLRFSTERMNLQVSNYLKPTTFLIIVSQLLLLYGFALLLQKRKGALYRMLRFIGRHSFGGFLSHAFVLMLASAVTRPMTLSGAHLPAALITFVLVAAGAIGLASLLGKLPFGRWLVGPAGRRKPKSAAADRSAAESLEGLKGSIRG</sequence>
<evidence type="ECO:0000256" key="1">
    <source>
        <dbReference type="ARBA" id="ARBA00004651"/>
    </source>
</evidence>
<dbReference type="AlphaFoldDB" id="A0A927CHR2"/>
<dbReference type="Proteomes" id="UP000632125">
    <property type="component" value="Unassembled WGS sequence"/>
</dbReference>
<protein>
    <submittedName>
        <fullName evidence="10">Acyltransferase</fullName>
    </submittedName>
</protein>
<evidence type="ECO:0000256" key="7">
    <source>
        <dbReference type="SAM" id="MobiDB-lite"/>
    </source>
</evidence>
<keyword evidence="10" id="KW-0012">Acyltransferase</keyword>
<evidence type="ECO:0000313" key="11">
    <source>
        <dbReference type="Proteomes" id="UP000632125"/>
    </source>
</evidence>
<feature type="transmembrane region" description="Helical" evidence="8">
    <location>
        <begin position="28"/>
        <end position="49"/>
    </location>
</feature>
<dbReference type="PANTHER" id="PTHR40074">
    <property type="entry name" value="O-ACETYLTRANSFERASE WECH"/>
    <property type="match status" value="1"/>
</dbReference>
<accession>A0A927CHR2</accession>
<dbReference type="RefSeq" id="WP_190857711.1">
    <property type="nucleotide sequence ID" value="NZ_JACXIY010000002.1"/>
</dbReference>
<dbReference type="EMBL" id="JACXIY010000002">
    <property type="protein sequence ID" value="MBD2867267.1"/>
    <property type="molecule type" value="Genomic_DNA"/>
</dbReference>
<evidence type="ECO:0000259" key="9">
    <source>
        <dbReference type="Pfam" id="PF01757"/>
    </source>
</evidence>
<keyword evidence="10" id="KW-0808">Transferase</keyword>
<dbReference type="GO" id="GO:0016413">
    <property type="term" value="F:O-acetyltransferase activity"/>
    <property type="evidence" value="ECO:0007669"/>
    <property type="project" value="TreeGrafter"/>
</dbReference>
<proteinExistence type="inferred from homology"/>
<feature type="transmembrane region" description="Helical" evidence="8">
    <location>
        <begin position="147"/>
        <end position="166"/>
    </location>
</feature>
<name>A0A927CHR2_9BACL</name>
<reference evidence="10" key="1">
    <citation type="submission" date="2020-09" db="EMBL/GenBank/DDBJ databases">
        <title>A novel bacterium of genus Paenibacillus, isolated from South China Sea.</title>
        <authorList>
            <person name="Huang H."/>
            <person name="Mo K."/>
            <person name="Hu Y."/>
        </authorList>
    </citation>
    <scope>NUCLEOTIDE SEQUENCE</scope>
    <source>
        <strain evidence="10">IB182493</strain>
    </source>
</reference>
<feature type="transmembrane region" description="Helical" evidence="8">
    <location>
        <begin position="329"/>
        <end position="350"/>
    </location>
</feature>
<feature type="transmembrane region" description="Helical" evidence="8">
    <location>
        <begin position="296"/>
        <end position="317"/>
    </location>
</feature>
<evidence type="ECO:0000256" key="4">
    <source>
        <dbReference type="ARBA" id="ARBA00022692"/>
    </source>
</evidence>
<evidence type="ECO:0000256" key="5">
    <source>
        <dbReference type="ARBA" id="ARBA00022989"/>
    </source>
</evidence>
<gene>
    <name evidence="10" type="ORF">IDH41_01660</name>
</gene>
<keyword evidence="3" id="KW-1003">Cell membrane</keyword>
<evidence type="ECO:0000256" key="6">
    <source>
        <dbReference type="ARBA" id="ARBA00023136"/>
    </source>
</evidence>
<comment type="similarity">
    <text evidence="2">Belongs to the acyltransferase 3 family.</text>
</comment>
<feature type="transmembrane region" description="Helical" evidence="8">
    <location>
        <begin position="187"/>
        <end position="210"/>
    </location>
</feature>
<feature type="transmembrane region" description="Helical" evidence="8">
    <location>
        <begin position="362"/>
        <end position="383"/>
    </location>
</feature>
<comment type="subcellular location">
    <subcellularLocation>
        <location evidence="1">Cell membrane</location>
        <topology evidence="1">Multi-pass membrane protein</topology>
    </subcellularLocation>
</comment>
<organism evidence="10 11">
    <name type="scientific">Paenibacillus arenilitoris</name>
    <dbReference type="NCBI Taxonomy" id="2772299"/>
    <lineage>
        <taxon>Bacteria</taxon>
        <taxon>Bacillati</taxon>
        <taxon>Bacillota</taxon>
        <taxon>Bacilli</taxon>
        <taxon>Bacillales</taxon>
        <taxon>Paenibacillaceae</taxon>
        <taxon>Paenibacillus</taxon>
    </lineage>
</organism>
<keyword evidence="5 8" id="KW-1133">Transmembrane helix</keyword>
<keyword evidence="11" id="KW-1185">Reference proteome</keyword>
<dbReference type="Pfam" id="PF01757">
    <property type="entry name" value="Acyl_transf_3"/>
    <property type="match status" value="1"/>
</dbReference>
<dbReference type="GO" id="GO:0009246">
    <property type="term" value="P:enterobacterial common antigen biosynthetic process"/>
    <property type="evidence" value="ECO:0007669"/>
    <property type="project" value="TreeGrafter"/>
</dbReference>